<dbReference type="WBParaSite" id="ACAC_0000472501-mRNA-1">
    <property type="protein sequence ID" value="ACAC_0000472501-mRNA-1"/>
    <property type="gene ID" value="ACAC_0000472501"/>
</dbReference>
<protein>
    <submittedName>
        <fullName evidence="2">Reverse transcriptase domain-containing protein</fullName>
    </submittedName>
</protein>
<organism evidence="1 2">
    <name type="scientific">Angiostrongylus cantonensis</name>
    <name type="common">Rat lungworm</name>
    <dbReference type="NCBI Taxonomy" id="6313"/>
    <lineage>
        <taxon>Eukaryota</taxon>
        <taxon>Metazoa</taxon>
        <taxon>Ecdysozoa</taxon>
        <taxon>Nematoda</taxon>
        <taxon>Chromadorea</taxon>
        <taxon>Rhabditida</taxon>
        <taxon>Rhabditina</taxon>
        <taxon>Rhabditomorpha</taxon>
        <taxon>Strongyloidea</taxon>
        <taxon>Metastrongylidae</taxon>
        <taxon>Angiostrongylus</taxon>
    </lineage>
</organism>
<sequence length="152" mass="17333">MGQRLTPSLAIAFMSRVEAPVLGLRPLLYCRCIDDCFVFSAQKEMDKCFELLNEQSEYIKFTWEKPNDDWILFQTKLRISVPFQALKKAILPKLQLRLYCMCVIAWKYTSADAPQKDAVMYVGIEVTHPTSNEGYDISIASVVANIDLAATR</sequence>
<name>A0A0K0D3T0_ANGCA</name>
<dbReference type="Proteomes" id="UP000035642">
    <property type="component" value="Unassembled WGS sequence"/>
</dbReference>
<reference evidence="2" key="2">
    <citation type="submission" date="2017-02" db="UniProtKB">
        <authorList>
            <consortium name="WormBaseParasite"/>
        </authorList>
    </citation>
    <scope>IDENTIFICATION</scope>
</reference>
<accession>A0A0K0D3T0</accession>
<keyword evidence="1" id="KW-1185">Reference proteome</keyword>
<evidence type="ECO:0000313" key="2">
    <source>
        <dbReference type="WBParaSite" id="ACAC_0000472501-mRNA-1"/>
    </source>
</evidence>
<evidence type="ECO:0000313" key="1">
    <source>
        <dbReference type="Proteomes" id="UP000035642"/>
    </source>
</evidence>
<dbReference type="AlphaFoldDB" id="A0A0K0D3T0"/>
<proteinExistence type="predicted"/>
<reference evidence="1" key="1">
    <citation type="submission" date="2012-09" db="EMBL/GenBank/DDBJ databases">
        <authorList>
            <person name="Martin A.A."/>
        </authorList>
    </citation>
    <scope>NUCLEOTIDE SEQUENCE</scope>
</reference>